<dbReference type="SUPFAM" id="SSF118215">
    <property type="entry name" value="Proton glutamate symport protein"/>
    <property type="match status" value="1"/>
</dbReference>
<evidence type="ECO:0000256" key="5">
    <source>
        <dbReference type="ARBA" id="ARBA00023136"/>
    </source>
</evidence>
<comment type="subcellular location">
    <subcellularLocation>
        <location evidence="1 6">Membrane</location>
        <topology evidence="1 6">Multi-pass membrane protein</topology>
    </subcellularLocation>
</comment>
<reference evidence="9" key="1">
    <citation type="submission" date="2025-08" db="UniProtKB">
        <authorList>
            <consortium name="RefSeq"/>
        </authorList>
    </citation>
    <scope>IDENTIFICATION</scope>
</reference>
<evidence type="ECO:0000256" key="3">
    <source>
        <dbReference type="ARBA" id="ARBA00022692"/>
    </source>
</evidence>
<feature type="transmembrane region" description="Helical" evidence="6">
    <location>
        <begin position="222"/>
        <end position="241"/>
    </location>
</feature>
<keyword evidence="5 6" id="KW-0472">Membrane</keyword>
<evidence type="ECO:0000313" key="8">
    <source>
        <dbReference type="Proteomes" id="UP000694888"/>
    </source>
</evidence>
<accession>A0ABM1VQQ3</accession>
<feature type="transmembrane region" description="Helical" evidence="6">
    <location>
        <begin position="115"/>
        <end position="141"/>
    </location>
</feature>
<evidence type="ECO:0000256" key="6">
    <source>
        <dbReference type="RuleBase" id="RU361216"/>
    </source>
</evidence>
<dbReference type="Pfam" id="PF00375">
    <property type="entry name" value="SDF"/>
    <property type="match status" value="1"/>
</dbReference>
<keyword evidence="2 6" id="KW-0813">Transport</keyword>
<keyword evidence="4 6" id="KW-1133">Transmembrane helix</keyword>
<evidence type="ECO:0000313" key="9">
    <source>
        <dbReference type="RefSeq" id="XP_035824745.1"/>
    </source>
</evidence>
<dbReference type="GeneID" id="101861857"/>
<evidence type="ECO:0000256" key="4">
    <source>
        <dbReference type="ARBA" id="ARBA00022989"/>
    </source>
</evidence>
<evidence type="ECO:0000256" key="2">
    <source>
        <dbReference type="ARBA" id="ARBA00022448"/>
    </source>
</evidence>
<feature type="transmembrane region" description="Helical" evidence="6">
    <location>
        <begin position="82"/>
        <end position="103"/>
    </location>
</feature>
<feature type="transmembrane region" description="Helical" evidence="6">
    <location>
        <begin position="247"/>
        <end position="271"/>
    </location>
</feature>
<organism evidence="8 9">
    <name type="scientific">Aplysia californica</name>
    <name type="common">California sea hare</name>
    <dbReference type="NCBI Taxonomy" id="6500"/>
    <lineage>
        <taxon>Eukaryota</taxon>
        <taxon>Metazoa</taxon>
        <taxon>Spiralia</taxon>
        <taxon>Lophotrochozoa</taxon>
        <taxon>Mollusca</taxon>
        <taxon>Gastropoda</taxon>
        <taxon>Heterobranchia</taxon>
        <taxon>Euthyneura</taxon>
        <taxon>Tectipleura</taxon>
        <taxon>Aplysiida</taxon>
        <taxon>Aplysioidea</taxon>
        <taxon>Aplysiidae</taxon>
        <taxon>Aplysia</taxon>
    </lineage>
</organism>
<dbReference type="InterPro" id="IPR001991">
    <property type="entry name" value="Na-dicarboxylate_symporter"/>
</dbReference>
<name>A0ABM1VQQ3_APLCA</name>
<dbReference type="PANTHER" id="PTHR11958:SF63">
    <property type="entry name" value="AMINO ACID TRANSPORTER"/>
    <property type="match status" value="1"/>
</dbReference>
<dbReference type="InterPro" id="IPR050746">
    <property type="entry name" value="DAACS"/>
</dbReference>
<keyword evidence="8" id="KW-1185">Reference proteome</keyword>
<comment type="similarity">
    <text evidence="6">Belongs to the dicarboxylate/amino acid:cation symporter (DAACS) (TC 2.A.23) family.</text>
</comment>
<protein>
    <recommendedName>
        <fullName evidence="6">Amino acid transporter</fullName>
    </recommendedName>
</protein>
<evidence type="ECO:0000256" key="1">
    <source>
        <dbReference type="ARBA" id="ARBA00004141"/>
    </source>
</evidence>
<proteinExistence type="inferred from homology"/>
<feature type="region of interest" description="Disordered" evidence="7">
    <location>
        <begin position="15"/>
        <end position="40"/>
    </location>
</feature>
<dbReference type="PANTHER" id="PTHR11958">
    <property type="entry name" value="SODIUM/DICARBOXYLATE SYMPORTER-RELATED"/>
    <property type="match status" value="1"/>
</dbReference>
<dbReference type="InterPro" id="IPR036458">
    <property type="entry name" value="Na:dicarbo_symporter_sf"/>
</dbReference>
<gene>
    <name evidence="9" type="primary">LOC101861857</name>
</gene>
<sequence>MKKIHQRMPFFHRSASKRNMGDSERDEDEPNQRSRNSKLHQRARSSLVLLSLIFGLATSSMGSVGRPFFLFFHSANEIIVRILRWVVWFTPVGVASLIATAFLQTSDLDSAVRSLGMFSLTVLAGLAIHQIVLVPIVYFVLVRENPYRFLLSLGRPWLVSFAAASSAVAIPETLSTLEINSGLDKRITRFVVPFASTINRDGSCVFIMSACTFVGQLSNEELHAGTFVLLWVITTFISVAIPSVPSAGVVSVVINLTAIGLPVQLVGLLFATEWLLDRFRSASNMLSHAHCAMVTYKFCKAHLPPEKSTTDNTTLEVNEPMLSTPGSEERIAIGHINDHIGFGRVA</sequence>
<dbReference type="Proteomes" id="UP000694888">
    <property type="component" value="Unplaced"/>
</dbReference>
<keyword evidence="6" id="KW-0769">Symport</keyword>
<evidence type="ECO:0000256" key="7">
    <source>
        <dbReference type="SAM" id="MobiDB-lite"/>
    </source>
</evidence>
<dbReference type="RefSeq" id="XP_035824745.1">
    <property type="nucleotide sequence ID" value="XM_035968852.1"/>
</dbReference>
<feature type="transmembrane region" description="Helical" evidence="6">
    <location>
        <begin position="43"/>
        <end position="62"/>
    </location>
</feature>
<dbReference type="PRINTS" id="PR00173">
    <property type="entry name" value="EDTRNSPORT"/>
</dbReference>
<dbReference type="Gene3D" id="1.10.3860.10">
    <property type="entry name" value="Sodium:dicarboxylate symporter"/>
    <property type="match status" value="1"/>
</dbReference>
<keyword evidence="3 6" id="KW-0812">Transmembrane</keyword>